<keyword evidence="2" id="KW-0964">Secreted</keyword>
<evidence type="ECO:0000256" key="1">
    <source>
        <dbReference type="ARBA" id="ARBA00004613"/>
    </source>
</evidence>
<feature type="domain" description="C1q" evidence="4">
    <location>
        <begin position="95"/>
        <end position="163"/>
    </location>
</feature>
<dbReference type="PANTHER" id="PTHR22923:SF116">
    <property type="entry name" value="C1Q DOMAIN-CONTAINING PROTEIN"/>
    <property type="match status" value="1"/>
</dbReference>
<dbReference type="PANTHER" id="PTHR22923">
    <property type="entry name" value="CEREBELLIN-RELATED"/>
    <property type="match status" value="1"/>
</dbReference>
<dbReference type="Pfam" id="PF00386">
    <property type="entry name" value="C1q"/>
    <property type="match status" value="1"/>
</dbReference>
<dbReference type="OrthoDB" id="6151356at2759"/>
<keyword evidence="3" id="KW-0732">Signal</keyword>
<keyword evidence="6" id="KW-1185">Reference proteome</keyword>
<protein>
    <submittedName>
        <fullName evidence="5">C1QL</fullName>
    </submittedName>
</protein>
<dbReference type="GO" id="GO:0005576">
    <property type="term" value="C:extracellular region"/>
    <property type="evidence" value="ECO:0007669"/>
    <property type="project" value="UniProtKB-SubCell"/>
</dbReference>
<reference evidence="5" key="1">
    <citation type="submission" date="2021-03" db="EMBL/GenBank/DDBJ databases">
        <authorList>
            <person name="Bekaert M."/>
        </authorList>
    </citation>
    <scope>NUCLEOTIDE SEQUENCE</scope>
</reference>
<dbReference type="EMBL" id="CAJPWZ010001862">
    <property type="protein sequence ID" value="CAG2225848.1"/>
    <property type="molecule type" value="Genomic_DNA"/>
</dbReference>
<sequence>MTDKKTDTEYRRKLERRLKMIENNFVRKYSDPKEYVVKSSNTYPHENVDQQENTVYKSGLDGSFKEMVNPKLNAISRKERHLLQKDNIASDGLVAFYSYMTNPENNPSAHHTLIYDVSVTNIGSGYNHATGIFTAPTSGVYVFIWVTRVYNGEHPTELMINTAVYGVTFLRAKGGSNVGSPLTRESYMKNYMYPSARTSDIEELIGETLKHTPPKPGGTRYKEPTVKRVIAAAPEIPLPGTQENI</sequence>
<gene>
    <name evidence="5" type="ORF">MEDL_38997</name>
</gene>
<dbReference type="AlphaFoldDB" id="A0A8S3SWR0"/>
<evidence type="ECO:0000256" key="3">
    <source>
        <dbReference type="ARBA" id="ARBA00022729"/>
    </source>
</evidence>
<dbReference type="Gene3D" id="2.60.120.40">
    <property type="match status" value="1"/>
</dbReference>
<accession>A0A8S3SWR0</accession>
<dbReference type="InterPro" id="IPR008983">
    <property type="entry name" value="Tumour_necrosis_fac-like_dom"/>
</dbReference>
<dbReference type="Proteomes" id="UP000683360">
    <property type="component" value="Unassembled WGS sequence"/>
</dbReference>
<evidence type="ECO:0000313" key="5">
    <source>
        <dbReference type="EMBL" id="CAG2225848.1"/>
    </source>
</evidence>
<organism evidence="5 6">
    <name type="scientific">Mytilus edulis</name>
    <name type="common">Blue mussel</name>
    <dbReference type="NCBI Taxonomy" id="6550"/>
    <lineage>
        <taxon>Eukaryota</taxon>
        <taxon>Metazoa</taxon>
        <taxon>Spiralia</taxon>
        <taxon>Lophotrochozoa</taxon>
        <taxon>Mollusca</taxon>
        <taxon>Bivalvia</taxon>
        <taxon>Autobranchia</taxon>
        <taxon>Pteriomorphia</taxon>
        <taxon>Mytilida</taxon>
        <taxon>Mytiloidea</taxon>
        <taxon>Mytilidae</taxon>
        <taxon>Mytilinae</taxon>
        <taxon>Mytilus</taxon>
    </lineage>
</organism>
<evidence type="ECO:0000313" key="6">
    <source>
        <dbReference type="Proteomes" id="UP000683360"/>
    </source>
</evidence>
<comment type="subcellular location">
    <subcellularLocation>
        <location evidence="1">Secreted</location>
    </subcellularLocation>
</comment>
<evidence type="ECO:0000259" key="4">
    <source>
        <dbReference type="Pfam" id="PF00386"/>
    </source>
</evidence>
<dbReference type="InterPro" id="IPR001073">
    <property type="entry name" value="C1q_dom"/>
</dbReference>
<evidence type="ECO:0000256" key="2">
    <source>
        <dbReference type="ARBA" id="ARBA00022525"/>
    </source>
</evidence>
<dbReference type="InterPro" id="IPR050822">
    <property type="entry name" value="Cerebellin_Synaptic_Org"/>
</dbReference>
<proteinExistence type="predicted"/>
<name>A0A8S3SWR0_MYTED</name>
<comment type="caution">
    <text evidence="5">The sequence shown here is derived from an EMBL/GenBank/DDBJ whole genome shotgun (WGS) entry which is preliminary data.</text>
</comment>
<dbReference type="SUPFAM" id="SSF49842">
    <property type="entry name" value="TNF-like"/>
    <property type="match status" value="1"/>
</dbReference>